<name>A0ACB0E0D1_RANTA</name>
<accession>A0ACB0E0D1</accession>
<protein>
    <submittedName>
        <fullName evidence="1">Uncharacterized protein</fullName>
    </submittedName>
</protein>
<gene>
    <name evidence="1" type="ORF">MRATA1EN3_LOCUS5241</name>
</gene>
<dbReference type="Proteomes" id="UP001162501">
    <property type="component" value="Chromosome 13"/>
</dbReference>
<reference evidence="1" key="1">
    <citation type="submission" date="2023-05" db="EMBL/GenBank/DDBJ databases">
        <authorList>
            <consortium name="ELIXIR-Norway"/>
        </authorList>
    </citation>
    <scope>NUCLEOTIDE SEQUENCE</scope>
</reference>
<evidence type="ECO:0000313" key="1">
    <source>
        <dbReference type="EMBL" id="CAI9694028.1"/>
    </source>
</evidence>
<sequence length="116" mass="12270">MSQISKHPTPSMTPPQKRKRVPLPLPLPPNGRSQMNQSQMMSEIAKGSSKVISEALPEPGIRNSSSRSSLQYQGPAAAAQCCAGHPEAVASTELQRRGVRSALTHYALQASAGVAP</sequence>
<proteinExistence type="predicted"/>
<dbReference type="EMBL" id="OX596097">
    <property type="protein sequence ID" value="CAI9694028.1"/>
    <property type="molecule type" value="Genomic_DNA"/>
</dbReference>
<evidence type="ECO:0000313" key="2">
    <source>
        <dbReference type="Proteomes" id="UP001162501"/>
    </source>
</evidence>
<organism evidence="1 2">
    <name type="scientific">Rangifer tarandus platyrhynchus</name>
    <name type="common">Svalbard reindeer</name>
    <dbReference type="NCBI Taxonomy" id="3082113"/>
    <lineage>
        <taxon>Eukaryota</taxon>
        <taxon>Metazoa</taxon>
        <taxon>Chordata</taxon>
        <taxon>Craniata</taxon>
        <taxon>Vertebrata</taxon>
        <taxon>Euteleostomi</taxon>
        <taxon>Mammalia</taxon>
        <taxon>Eutheria</taxon>
        <taxon>Laurasiatheria</taxon>
        <taxon>Artiodactyla</taxon>
        <taxon>Ruminantia</taxon>
        <taxon>Pecora</taxon>
        <taxon>Cervidae</taxon>
        <taxon>Odocoileinae</taxon>
        <taxon>Rangifer</taxon>
    </lineage>
</organism>